<dbReference type="EMBL" id="JAVHNR010000006">
    <property type="protein sequence ID" value="KAK6339732.1"/>
    <property type="molecule type" value="Genomic_DNA"/>
</dbReference>
<accession>A0AAN8MUH3</accession>
<evidence type="ECO:0000313" key="3">
    <source>
        <dbReference type="Proteomes" id="UP001313282"/>
    </source>
</evidence>
<comment type="caution">
    <text evidence="2">The sequence shown here is derived from an EMBL/GenBank/DDBJ whole genome shotgun (WGS) entry which is preliminary data.</text>
</comment>
<feature type="region of interest" description="Disordered" evidence="1">
    <location>
        <begin position="800"/>
        <end position="821"/>
    </location>
</feature>
<name>A0AAN8MUH3_9PEZI</name>
<evidence type="ECO:0000256" key="1">
    <source>
        <dbReference type="SAM" id="MobiDB-lite"/>
    </source>
</evidence>
<gene>
    <name evidence="2" type="ORF">TWF718_009126</name>
</gene>
<protein>
    <submittedName>
        <fullName evidence="2">Uncharacterized protein</fullName>
    </submittedName>
</protein>
<proteinExistence type="predicted"/>
<feature type="compositionally biased region" description="Basic and acidic residues" evidence="1">
    <location>
        <begin position="800"/>
        <end position="812"/>
    </location>
</feature>
<sequence length="2332" mass="256595">MKCANFKLSQDCLVALASAISSSDDMKTAETRIYLTNGMDPAGFQLFKYEYDEGTGTAGSKDQQTYTGDIWVLERGADVEYGTVIPTKQPNSKDPNNHQEAHWMRLRDDSQFYSYIKKDRANYFKGYLGKDITEFFGNIKKLVAFYRDKGKAATDARRLAHKLKKKARDAGLVPSANNLDPNQTYNSTRQGLRSFARLQNSQKPTQNVVFTQLAVTSPFTTFSTQETDRPSTRISRLREDRLTWHDIMVMNLLEVRAMNYEDLRPFAPPSQHSVNTLARVNRRILNWVDLPKFIQLMEVEYTQYPSVFETADGTAPGVDQLIAKMKCWLLKNGSQPGNYEVADLILAGTFLSAFFSEEEVASFLISLPINMDGVESVSADPFYMGTPSTVLNMTVRNIRFGVYIPDAAEYAAGSKIETAKLYFELSSPIDDLMRTNSEDFMTWCVPFSNTLWDPHHTFLKHRTPLEIRMDWPFARDALIFCHYEADLILTYKEETNLIAEGAMFYKKGRPATHDIQIRKGDDGLLRALDIMTLLSPTAAMAATVIEKLATGIDLKDTGIDLEKIVNEDLVMYDVGILMYQHNSGIRAVSIEDIYGTLKIETLLQLAKDVLPLPEVFSPPKNLPDLHLQVSGITAPAGQKYSLAFTYDSPYGATVAAQVTIGNAGEPSFKFYLFNTLAMPVSLWLQMLDADHLMNDFKILEFLGPALDKLIVDYVQLEVGKDGGSWGVKSLAFGVTIDEIRIPEENPIFKLQYLTTDLQYTYASDSTRLEVEASIVLAGVPATCTIVWDSDQEAIQDLLDTEKDNDKEDDKPSDPSAGTSGFSGMLDVNISFPSEGPSVRNILDAILGKILEGTGLSTIVEAIPEEFLMVLDSNRFQSIRLRLQKSAETKNKWIVSSLFISAKLNGIKDKLQEFIPSLKFESPILKVVLSDLGDKKKMAYQVSLGSAFSVGGCLCDLNANFTSFPKSMSSKTQVGKIFTVCLTARPNHGGLPVGRLLQNFVDDQISIRDQVPEKFQQAIDSITIDIAGLSFAKTAAEKGGKESWKLARINVGISLFNDKWTPFEPFTISGIRLFVLYDTGITKKSEKKRIGGAAAGKTKTTLQFDANLKIKETDFRVAFTYGTNPKAYSFSFQTTKTLKIVDLVFDIVDLVIEIPEEVQSYVSSILVVNTENFFISYSEGKAEGKVPASVVFSNQGEISLFGIGVSNISVFCEKPYGSGSWSSYTVSFALPTPCSPFPSFLEGVPGLGDIKIKNGKFSYFKNEPSRKVFNQRQHAIASTSKSSKGSDVMLSGTIDLTGSSFLKLISSIIKIKEIDVCLQSTAVRIAIPAGDDDGIELFDKLITIKTFELCMETKGFSFGAYAELRADWFCKDVVSSALSIGVQFNGAIGGEVAFSKIDQPFDMPGVYLEDSRFSMVFLTEAASPQSVGVKAGVLLKDIPADNIKASLDVYIDALTPWNSYFKMDIENLTLSNLVKAMTHGQLPSPLNGDILRVGFKKLKIEIVPKEVRFALDAEFYLFALTGKVQAEVDIKTGISFAAHLSVVNILDMVKIHSYKDERVGPFTFLDTKYKSIVSGQAGPPAWLSASTKDDPNLKNCVFALSARLNFLGAKLGAYGVINTQGLQFFLDTSAEVPVKGVDLSLKGNFSLIINQSCMTAVAGFELGIGLDFDDINLFGISIGSYKGKLIRIASNISLAVNYGGSDWNSNGVTFSVWVEVQVLSLKISGTCRLDISLKNLSHIPRAIGSYVEQEIVRKLKEKVLKPIEEGIKKVGEFAGAAGKALKEELNAATHEIMSVLEEGGHTLDDIVSTARFGLNLTLDNCVRSLTDFGHDLSSISDAVGKGYGALPGEVLFGLHAAGLPTEHVLEKAFGPIGAAMPLGFNFLGSAVSSFAPLGLGSFGGIISHPSVPVSLDKLQTFATVLPGTILQDFLGGGLFRGPTGSGPVPFPMQSPGKLFEVLPGLLGRGAQFIVPPASGVGFQPFPSIFEGFKPIAGVFQGGFQSVPAVFGGFNWGPSPTSQLMPVVANSSVGVAVPVSSPQATATAKAEDSSEAEKRERLYRKVERLRANPSNPSITALPLPESFFNILGLKKEEPVGPDDMYMWEFLSIKDDKSITEAQDLEERARILESQRRDTRMLLDSVQIQRKNVERTCRATCEAMEEHYRQGIKRVDRALYRTPWRTSIGQTVEQDLYSKLKEAINMVQNQLEAFASGIVREDRLLNLDRTTLEELAQTEHKHTNEMGLFCEKLLRQYREAVDNNVLQIEATVRKLLPGFLSVHSMPISVRRVDDDPIEEIGPVVRWSGAPVEVTGTPVIPVPNPLELVHHATNQDCILM</sequence>
<dbReference type="Proteomes" id="UP001313282">
    <property type="component" value="Unassembled WGS sequence"/>
</dbReference>
<organism evidence="2 3">
    <name type="scientific">Orbilia javanica</name>
    <dbReference type="NCBI Taxonomy" id="47235"/>
    <lineage>
        <taxon>Eukaryota</taxon>
        <taxon>Fungi</taxon>
        <taxon>Dikarya</taxon>
        <taxon>Ascomycota</taxon>
        <taxon>Pezizomycotina</taxon>
        <taxon>Orbiliomycetes</taxon>
        <taxon>Orbiliales</taxon>
        <taxon>Orbiliaceae</taxon>
        <taxon>Orbilia</taxon>
    </lineage>
</organism>
<evidence type="ECO:0000313" key="2">
    <source>
        <dbReference type="EMBL" id="KAK6339732.1"/>
    </source>
</evidence>
<keyword evidence="3" id="KW-1185">Reference proteome</keyword>
<reference evidence="2 3" key="1">
    <citation type="submission" date="2019-10" db="EMBL/GenBank/DDBJ databases">
        <authorList>
            <person name="Palmer J.M."/>
        </authorList>
    </citation>
    <scope>NUCLEOTIDE SEQUENCE [LARGE SCALE GENOMIC DNA]</scope>
    <source>
        <strain evidence="2 3">TWF718</strain>
    </source>
</reference>